<keyword evidence="1" id="KW-1133">Transmembrane helix</keyword>
<feature type="transmembrane region" description="Helical" evidence="1">
    <location>
        <begin position="103"/>
        <end position="129"/>
    </location>
</feature>
<feature type="transmembrane region" description="Helical" evidence="1">
    <location>
        <begin position="59"/>
        <end position="82"/>
    </location>
</feature>
<feature type="transmembrane region" description="Helical" evidence="1">
    <location>
        <begin position="21"/>
        <end position="39"/>
    </location>
</feature>
<dbReference type="EMBL" id="FOHN01000013">
    <property type="protein sequence ID" value="SET28162.1"/>
    <property type="molecule type" value="Genomic_DNA"/>
</dbReference>
<reference evidence="2 3" key="1">
    <citation type="submission" date="2016-10" db="EMBL/GenBank/DDBJ databases">
        <authorList>
            <person name="de Groot N.N."/>
        </authorList>
    </citation>
    <scope>NUCLEOTIDE SEQUENCE [LARGE SCALE GENOMIC DNA]</scope>
    <source>
        <strain evidence="2 3">DSM 1801</strain>
    </source>
</reference>
<gene>
    <name evidence="2" type="ORF">SAMN04487772_11338</name>
</gene>
<evidence type="ECO:0000256" key="1">
    <source>
        <dbReference type="SAM" id="Phobius"/>
    </source>
</evidence>
<dbReference type="AlphaFoldDB" id="A0A1I0D9E5"/>
<keyword evidence="1" id="KW-0812">Transmembrane</keyword>
<accession>A0A1I0D9E5</accession>
<sequence>MFIKIIILSIRNNKLLINMQIIGIFLTCIILNFGFIDLYSNLPSQKKDKIIYILLNLFYYNICNTIIIIIMLLILINGYMYYISKRKSLFQTLYINGFFKKKISCFIILESTVIFLFPMLLSNLLYFLFCFLTSTNFTYSLFVLELFVLLLYEIIIGINYAKNHLKLL</sequence>
<evidence type="ECO:0008006" key="4">
    <source>
        <dbReference type="Google" id="ProtNLM"/>
    </source>
</evidence>
<evidence type="ECO:0000313" key="3">
    <source>
        <dbReference type="Proteomes" id="UP000199800"/>
    </source>
</evidence>
<dbReference type="Proteomes" id="UP000199800">
    <property type="component" value="Unassembled WGS sequence"/>
</dbReference>
<dbReference type="STRING" id="29364.SAMN04487772_11338"/>
<organism evidence="2 3">
    <name type="scientific">[Clostridium] polysaccharolyticum</name>
    <dbReference type="NCBI Taxonomy" id="29364"/>
    <lineage>
        <taxon>Bacteria</taxon>
        <taxon>Bacillati</taxon>
        <taxon>Bacillota</taxon>
        <taxon>Clostridia</taxon>
        <taxon>Lachnospirales</taxon>
        <taxon>Lachnospiraceae</taxon>
    </lineage>
</organism>
<keyword evidence="3" id="KW-1185">Reference proteome</keyword>
<protein>
    <recommendedName>
        <fullName evidence="4">FtsX-like permease family protein</fullName>
    </recommendedName>
</protein>
<name>A0A1I0D9E5_9FIRM</name>
<feature type="transmembrane region" description="Helical" evidence="1">
    <location>
        <begin position="141"/>
        <end position="161"/>
    </location>
</feature>
<keyword evidence="1" id="KW-0472">Membrane</keyword>
<proteinExistence type="predicted"/>
<evidence type="ECO:0000313" key="2">
    <source>
        <dbReference type="EMBL" id="SET28162.1"/>
    </source>
</evidence>